<keyword evidence="1" id="KW-0560">Oxidoreductase</keyword>
<gene>
    <name evidence="4" type="ORF">C8N24_2404</name>
</gene>
<dbReference type="GO" id="GO:0016491">
    <property type="term" value="F:oxidoreductase activity"/>
    <property type="evidence" value="ECO:0007669"/>
    <property type="project" value="UniProtKB-KW"/>
</dbReference>
<dbReference type="InterPro" id="IPR007419">
    <property type="entry name" value="BFD-like_2Fe2S-bd_dom"/>
</dbReference>
<dbReference type="SUPFAM" id="SSF51905">
    <property type="entry name" value="FAD/NAD(P)-binding domain"/>
    <property type="match status" value="1"/>
</dbReference>
<dbReference type="InterPro" id="IPR041854">
    <property type="entry name" value="BFD-like_2Fe2S-bd_dom_sf"/>
</dbReference>
<evidence type="ECO:0000313" key="5">
    <source>
        <dbReference type="Proteomes" id="UP000278962"/>
    </source>
</evidence>
<dbReference type="Pfam" id="PF07992">
    <property type="entry name" value="Pyr_redox_2"/>
    <property type="match status" value="1"/>
</dbReference>
<dbReference type="OrthoDB" id="9801699at2"/>
<dbReference type="Gene3D" id="3.50.50.60">
    <property type="entry name" value="FAD/NAD(P)-binding domain"/>
    <property type="match status" value="2"/>
</dbReference>
<dbReference type="PRINTS" id="PR00411">
    <property type="entry name" value="PNDRDTASEI"/>
</dbReference>
<comment type="caution">
    <text evidence="4">The sequence shown here is derived from an EMBL/GenBank/DDBJ whole genome shotgun (WGS) entry which is preliminary data.</text>
</comment>
<proteinExistence type="predicted"/>
<dbReference type="InterPro" id="IPR017224">
    <property type="entry name" value="Opine_Oxase_asu/HCN_bsu"/>
</dbReference>
<dbReference type="PRINTS" id="PR00368">
    <property type="entry name" value="FADPNR"/>
</dbReference>
<dbReference type="PANTHER" id="PTHR42949">
    <property type="entry name" value="ANAEROBIC GLYCEROL-3-PHOSPHATE DEHYDROGENASE SUBUNIT B"/>
    <property type="match status" value="1"/>
</dbReference>
<keyword evidence="5" id="KW-1185">Reference proteome</keyword>
<dbReference type="RefSeq" id="WP_121250243.1">
    <property type="nucleotide sequence ID" value="NZ_RBIL01000001.1"/>
</dbReference>
<evidence type="ECO:0000259" key="3">
    <source>
        <dbReference type="Pfam" id="PF07992"/>
    </source>
</evidence>
<feature type="domain" description="FAD/NAD(P)-binding" evidence="3">
    <location>
        <begin position="10"/>
        <end position="324"/>
    </location>
</feature>
<name>A0A660LFH4_9ACTN</name>
<dbReference type="InterPro" id="IPR036188">
    <property type="entry name" value="FAD/NAD-bd_sf"/>
</dbReference>
<feature type="domain" description="BFD-like [2Fe-2S]-binding" evidence="2">
    <location>
        <begin position="377"/>
        <end position="424"/>
    </location>
</feature>
<dbReference type="Pfam" id="PF04324">
    <property type="entry name" value="Fer2_BFD"/>
    <property type="match status" value="1"/>
</dbReference>
<dbReference type="CDD" id="cd19946">
    <property type="entry name" value="GlpA-like_Fer2_BFD-like"/>
    <property type="match status" value="1"/>
</dbReference>
<evidence type="ECO:0000256" key="1">
    <source>
        <dbReference type="ARBA" id="ARBA00023002"/>
    </source>
</evidence>
<dbReference type="InterPro" id="IPR051691">
    <property type="entry name" value="Metab_Enz_Cyan_OpOx_G3PDH"/>
</dbReference>
<dbReference type="Gene3D" id="1.10.10.1100">
    <property type="entry name" value="BFD-like [2Fe-2S]-binding domain"/>
    <property type="match status" value="1"/>
</dbReference>
<dbReference type="PIRSF" id="PIRSF037495">
    <property type="entry name" value="Opine_OX_OoxA/HcnB"/>
    <property type="match status" value="1"/>
</dbReference>
<evidence type="ECO:0000313" key="4">
    <source>
        <dbReference type="EMBL" id="RKQ92553.1"/>
    </source>
</evidence>
<accession>A0A660LFH4</accession>
<organism evidence="4 5">
    <name type="scientific">Solirubrobacter pauli</name>
    <dbReference type="NCBI Taxonomy" id="166793"/>
    <lineage>
        <taxon>Bacteria</taxon>
        <taxon>Bacillati</taxon>
        <taxon>Actinomycetota</taxon>
        <taxon>Thermoleophilia</taxon>
        <taxon>Solirubrobacterales</taxon>
        <taxon>Solirubrobacteraceae</taxon>
        <taxon>Solirubrobacter</taxon>
    </lineage>
</organism>
<dbReference type="Proteomes" id="UP000278962">
    <property type="component" value="Unassembled WGS sequence"/>
</dbReference>
<dbReference type="PANTHER" id="PTHR42949:SF3">
    <property type="entry name" value="ANAEROBIC GLYCEROL-3-PHOSPHATE DEHYDROGENASE SUBUNIT B"/>
    <property type="match status" value="1"/>
</dbReference>
<dbReference type="AlphaFoldDB" id="A0A660LFH4"/>
<protein>
    <submittedName>
        <fullName evidence="4">Thioredoxin reductase</fullName>
    </submittedName>
</protein>
<reference evidence="4 5" key="1">
    <citation type="submission" date="2018-10" db="EMBL/GenBank/DDBJ databases">
        <title>Genomic Encyclopedia of Archaeal and Bacterial Type Strains, Phase II (KMG-II): from individual species to whole genera.</title>
        <authorList>
            <person name="Goeker M."/>
        </authorList>
    </citation>
    <scope>NUCLEOTIDE SEQUENCE [LARGE SCALE GENOMIC DNA]</scope>
    <source>
        <strain evidence="4 5">DSM 14954</strain>
    </source>
</reference>
<evidence type="ECO:0000259" key="2">
    <source>
        <dbReference type="Pfam" id="PF04324"/>
    </source>
</evidence>
<dbReference type="EMBL" id="RBIL01000001">
    <property type="protein sequence ID" value="RKQ92553.1"/>
    <property type="molecule type" value="Genomic_DNA"/>
</dbReference>
<sequence>MAMMEELHVDVAVVGGGPAGMSAALAAARAGRSVALIDEYAAPGGQIWRRRFDEVGEAAPRSLPGAARELCAALADSSVRVLSGTSVWAATTRPEASGPGEGYAAELLLTGGPVERVRAGAVVLATGAYDRPVAFPGWTLPGVMTAGGAQALAKGQGVVPGRRVLLAGAGPFLLPVAAQLAARGAKVVAVAEASRRRDWARVSPRMAGHPDKLREYLGYRRRVRRIEWGHVLVRAEGSSRVESATIAECGPDWAPTGRERTFAVDAVCTAYGFLPSVDLARALGCALRGDAVAHDADMATSVPGVYVAGEASGIGGADLAQAEGELAGRMAAGDGRGTPGLTALRARRARLASFAGILGELFDPRPGLRTLATPDTILCRCEDVTQGTVDAAVAGGATSMSALKVVTRCGQGPCQGRTCERLVAARLPEEPARFSSRAPMRPVQLDVLIKTAAD</sequence>
<dbReference type="InterPro" id="IPR023753">
    <property type="entry name" value="FAD/NAD-binding_dom"/>
</dbReference>